<dbReference type="Proteomes" id="UP000626092">
    <property type="component" value="Unassembled WGS sequence"/>
</dbReference>
<comment type="caution">
    <text evidence="3">The sequence shown here is derived from an EMBL/GenBank/DDBJ whole genome shotgun (WGS) entry which is preliminary data.</text>
</comment>
<name>A0A834G7C8_RHOSS</name>
<protein>
    <recommendedName>
        <fullName evidence="2">DUF4283 domain-containing protein</fullName>
    </recommendedName>
</protein>
<dbReference type="EMBL" id="WJXA01000012">
    <property type="protein sequence ID" value="KAF7124404.1"/>
    <property type="molecule type" value="Genomic_DNA"/>
</dbReference>
<dbReference type="PANTHER" id="PTHR31286:SF99">
    <property type="entry name" value="DUF4283 DOMAIN-CONTAINING PROTEIN"/>
    <property type="match status" value="1"/>
</dbReference>
<keyword evidence="4" id="KW-1185">Reference proteome</keyword>
<feature type="coiled-coil region" evidence="1">
    <location>
        <begin position="64"/>
        <end position="91"/>
    </location>
</feature>
<dbReference type="OrthoDB" id="1939300at2759"/>
<feature type="domain" description="DUF4283" evidence="2">
    <location>
        <begin position="145"/>
        <end position="228"/>
    </location>
</feature>
<evidence type="ECO:0000256" key="1">
    <source>
        <dbReference type="SAM" id="Coils"/>
    </source>
</evidence>
<organism evidence="3 4">
    <name type="scientific">Rhododendron simsii</name>
    <name type="common">Sims's rhododendron</name>
    <dbReference type="NCBI Taxonomy" id="118357"/>
    <lineage>
        <taxon>Eukaryota</taxon>
        <taxon>Viridiplantae</taxon>
        <taxon>Streptophyta</taxon>
        <taxon>Embryophyta</taxon>
        <taxon>Tracheophyta</taxon>
        <taxon>Spermatophyta</taxon>
        <taxon>Magnoliopsida</taxon>
        <taxon>eudicotyledons</taxon>
        <taxon>Gunneridae</taxon>
        <taxon>Pentapetalae</taxon>
        <taxon>asterids</taxon>
        <taxon>Ericales</taxon>
        <taxon>Ericaceae</taxon>
        <taxon>Ericoideae</taxon>
        <taxon>Rhodoreae</taxon>
        <taxon>Rhododendron</taxon>
    </lineage>
</organism>
<evidence type="ECO:0000313" key="4">
    <source>
        <dbReference type="Proteomes" id="UP000626092"/>
    </source>
</evidence>
<evidence type="ECO:0000313" key="3">
    <source>
        <dbReference type="EMBL" id="KAF7124404.1"/>
    </source>
</evidence>
<keyword evidence="1" id="KW-0175">Coiled coil</keyword>
<dbReference type="Pfam" id="PF14111">
    <property type="entry name" value="DUF4283"/>
    <property type="match status" value="1"/>
</dbReference>
<proteinExistence type="predicted"/>
<dbReference type="PANTHER" id="PTHR31286">
    <property type="entry name" value="GLYCINE-RICH CELL WALL STRUCTURAL PROTEIN 1.8-LIKE"/>
    <property type="match status" value="1"/>
</dbReference>
<dbReference type="InterPro" id="IPR040256">
    <property type="entry name" value="At4g02000-like"/>
</dbReference>
<gene>
    <name evidence="3" type="ORF">RHSIM_Rhsim12G0145000</name>
</gene>
<reference evidence="3" key="1">
    <citation type="submission" date="2019-11" db="EMBL/GenBank/DDBJ databases">
        <authorList>
            <person name="Liu Y."/>
            <person name="Hou J."/>
            <person name="Li T.-Q."/>
            <person name="Guan C.-H."/>
            <person name="Wu X."/>
            <person name="Wu H.-Z."/>
            <person name="Ling F."/>
            <person name="Zhang R."/>
            <person name="Shi X.-G."/>
            <person name="Ren J.-P."/>
            <person name="Chen E.-F."/>
            <person name="Sun J.-M."/>
        </authorList>
    </citation>
    <scope>NUCLEOTIDE SEQUENCE</scope>
    <source>
        <strain evidence="3">Adult_tree_wgs_1</strain>
        <tissue evidence="3">Leaves</tissue>
    </source>
</reference>
<accession>A0A834G7C8</accession>
<dbReference type="InterPro" id="IPR025558">
    <property type="entry name" value="DUF4283"/>
</dbReference>
<evidence type="ECO:0000259" key="2">
    <source>
        <dbReference type="Pfam" id="PF14111"/>
    </source>
</evidence>
<sequence>MTSTLWVIVSGSKSVNHNDKSLCVPVVHISSGKVNLFDFLEAATIPNNEHLEILEGDTPTVKQIKSLTKEVSSLRNELKAKDQLIESLRVKDSVPMAGQNSALPWKDKVSSPEVHSRMKLQYFPPAVEGEAVRVSPPKHVETHGAEKWKDCIVGHFVDKKLPDLSVRSIAFRIWGKYGLKEVLSNGKGFFFFQFGAEGAYRQISEVGAWHFGNRLKVLQEWHPDLEFEKESLSKLPLWIQLSNVPLQYWPEEGLSYIASGIGKPLHADEMTESARRISYAKICVEVGVHSELPHSIDLTSAGRMLAKESVQPETFMRVPQAKVWAVKSVKTETEACAIPDIPGLQNSTKEPATTIPCANKFSALQEGVIIGTEWSYLEKRLLLLPMCMRGFFQHMIFCHMILVLGISDPDAVFQALTEMEQVSSKQAKVVYGSNHVPSQRQLWDDLRNCKGFVGSLPWIVVGDFNSILRPACGWENELNYAISFCKGNSFRALVFKLSLAAGVYFIWLERNSRVFGGNLKNPDRILAWRNIPKTVENQRSCDLWRISASLLGNTVPLGF</sequence>
<dbReference type="AlphaFoldDB" id="A0A834G7C8"/>